<dbReference type="FunFam" id="3.30.565.10:FF:000042">
    <property type="entry name" value="Two-component sensor histidine kinase KdpD"/>
    <property type="match status" value="1"/>
</dbReference>
<dbReference type="PANTHER" id="PTHR45569">
    <property type="entry name" value="SENSOR PROTEIN KDPD"/>
    <property type="match status" value="1"/>
</dbReference>
<gene>
    <name evidence="15" type="primary">kdpD_2</name>
    <name evidence="15" type="ORF">GALL_20390</name>
</gene>
<dbReference type="GO" id="GO:0005886">
    <property type="term" value="C:plasma membrane"/>
    <property type="evidence" value="ECO:0007669"/>
    <property type="project" value="TreeGrafter"/>
</dbReference>
<evidence type="ECO:0000256" key="2">
    <source>
        <dbReference type="ARBA" id="ARBA00004141"/>
    </source>
</evidence>
<evidence type="ECO:0000256" key="8">
    <source>
        <dbReference type="ARBA" id="ARBA00022777"/>
    </source>
</evidence>
<dbReference type="InterPro" id="IPR003661">
    <property type="entry name" value="HisK_dim/P_dom"/>
</dbReference>
<feature type="transmembrane region" description="Helical" evidence="13">
    <location>
        <begin position="12"/>
        <end position="31"/>
    </location>
</feature>
<keyword evidence="11" id="KW-0902">Two-component regulatory system</keyword>
<keyword evidence="8" id="KW-0418">Kinase</keyword>
<keyword evidence="9" id="KW-0067">ATP-binding</keyword>
<feature type="domain" description="Histidine kinase" evidence="14">
    <location>
        <begin position="274"/>
        <end position="488"/>
    </location>
</feature>
<feature type="transmembrane region" description="Helical" evidence="13">
    <location>
        <begin position="89"/>
        <end position="108"/>
    </location>
</feature>
<dbReference type="InterPro" id="IPR036890">
    <property type="entry name" value="HATPase_C_sf"/>
</dbReference>
<evidence type="ECO:0000256" key="10">
    <source>
        <dbReference type="ARBA" id="ARBA00022989"/>
    </source>
</evidence>
<name>A0A1J5TAD6_9ZZZZ</name>
<feature type="transmembrane region" description="Helical" evidence="13">
    <location>
        <begin position="60"/>
        <end position="77"/>
    </location>
</feature>
<dbReference type="InterPro" id="IPR029016">
    <property type="entry name" value="GAF-like_dom_sf"/>
</dbReference>
<proteinExistence type="predicted"/>
<dbReference type="InterPro" id="IPR052023">
    <property type="entry name" value="Histidine_kinase_KdpD"/>
</dbReference>
<dbReference type="EC" id="2.7.13.3" evidence="3"/>
<dbReference type="SUPFAM" id="SSF47384">
    <property type="entry name" value="Homodimeric domain of signal transducing histidine kinase"/>
    <property type="match status" value="1"/>
</dbReference>
<dbReference type="Pfam" id="PF13493">
    <property type="entry name" value="DUF4118"/>
    <property type="match status" value="1"/>
</dbReference>
<dbReference type="SMART" id="SM00388">
    <property type="entry name" value="HisKA"/>
    <property type="match status" value="1"/>
</dbReference>
<evidence type="ECO:0000256" key="7">
    <source>
        <dbReference type="ARBA" id="ARBA00022741"/>
    </source>
</evidence>
<dbReference type="InterPro" id="IPR036097">
    <property type="entry name" value="HisK_dim/P_sf"/>
</dbReference>
<dbReference type="Gene3D" id="3.30.450.40">
    <property type="match status" value="1"/>
</dbReference>
<dbReference type="Pfam" id="PF02518">
    <property type="entry name" value="HATPase_c"/>
    <property type="match status" value="1"/>
</dbReference>
<evidence type="ECO:0000256" key="6">
    <source>
        <dbReference type="ARBA" id="ARBA00022692"/>
    </source>
</evidence>
<evidence type="ECO:0000256" key="13">
    <source>
        <dbReference type="SAM" id="Phobius"/>
    </source>
</evidence>
<comment type="catalytic activity">
    <reaction evidence="1">
        <text>ATP + protein L-histidine = ADP + protein N-phospho-L-histidine.</text>
        <dbReference type="EC" id="2.7.13.3"/>
    </reaction>
</comment>
<protein>
    <recommendedName>
        <fullName evidence="3">histidine kinase</fullName>
        <ecNumber evidence="3">2.7.13.3</ecNumber>
    </recommendedName>
</protein>
<evidence type="ECO:0000256" key="4">
    <source>
        <dbReference type="ARBA" id="ARBA00022553"/>
    </source>
</evidence>
<evidence type="ECO:0000256" key="12">
    <source>
        <dbReference type="ARBA" id="ARBA00023136"/>
    </source>
</evidence>
<dbReference type="SMART" id="SM00387">
    <property type="entry name" value="HATPase_c"/>
    <property type="match status" value="1"/>
</dbReference>
<dbReference type="InterPro" id="IPR025201">
    <property type="entry name" value="KdpD_TM"/>
</dbReference>
<evidence type="ECO:0000256" key="5">
    <source>
        <dbReference type="ARBA" id="ARBA00022679"/>
    </source>
</evidence>
<evidence type="ECO:0000256" key="11">
    <source>
        <dbReference type="ARBA" id="ARBA00023012"/>
    </source>
</evidence>
<dbReference type="GO" id="GO:0000155">
    <property type="term" value="F:phosphorelay sensor kinase activity"/>
    <property type="evidence" value="ECO:0007669"/>
    <property type="project" value="InterPro"/>
</dbReference>
<keyword evidence="4" id="KW-0597">Phosphoprotein</keyword>
<keyword evidence="5 15" id="KW-0808">Transferase</keyword>
<keyword evidence="12 13" id="KW-0472">Membrane</keyword>
<dbReference type="CDD" id="cd00082">
    <property type="entry name" value="HisKA"/>
    <property type="match status" value="1"/>
</dbReference>
<keyword evidence="7" id="KW-0547">Nucleotide-binding</keyword>
<evidence type="ECO:0000313" key="15">
    <source>
        <dbReference type="EMBL" id="OIR17817.1"/>
    </source>
</evidence>
<dbReference type="AlphaFoldDB" id="A0A1J5TAD6"/>
<sequence length="499" mass="53824">MLGNSETQQLKRNYLFAILICVVITMLATPLRQVLDLANIVMLFLLVVFLVALKLGRGPAIMSAILAVALFDVFFVPPRFSFTVNNAQYLITFSVMLAVGLATAHLTAKLSKHAAAAVDREQNTRRLYELARDLAGASSYDEISKALSLFVAWSGYTAKLHLLDANGEFPSLSQDIALTTIAHMAIKQGALVNTSQLSDEGSLTLVLPLKSPHKVRGVLEANLEKYVGDVDKEMLEAVVNLVAIAVERLHYVALTQQTQLDATSERLRSSVLSSLSHDLRTPLTGLVGMADALALTTAQQSDSVHNAAIAIRDQALAMSHLLSNLLEMARLHSGKVALRKDWRLFEDVIGSAIKLLKPTLAQHPVTVTLAPDFPLVEFDDVLLERVLCNLLENAAKYSPLESPIEIREYISGECACIDVSDHGAGFPAGKTESLFHMFERGESESSTLGVGLGLAICSAIIEAHCGTIKAVNQAQGGACVTLCLPLGKPPIVNPEIEEA</sequence>
<dbReference type="Gene3D" id="1.20.120.620">
    <property type="entry name" value="Backbone structure of the membrane domain of e. Coli histidine kinase receptor kdpd"/>
    <property type="match status" value="1"/>
</dbReference>
<dbReference type="InterPro" id="IPR003594">
    <property type="entry name" value="HATPase_dom"/>
</dbReference>
<organism evidence="15">
    <name type="scientific">mine drainage metagenome</name>
    <dbReference type="NCBI Taxonomy" id="410659"/>
    <lineage>
        <taxon>unclassified sequences</taxon>
        <taxon>metagenomes</taxon>
        <taxon>ecological metagenomes</taxon>
    </lineage>
</organism>
<dbReference type="InterPro" id="IPR004358">
    <property type="entry name" value="Sig_transdc_His_kin-like_C"/>
</dbReference>
<evidence type="ECO:0000256" key="1">
    <source>
        <dbReference type="ARBA" id="ARBA00000085"/>
    </source>
</evidence>
<dbReference type="Pfam" id="PF00512">
    <property type="entry name" value="HisKA"/>
    <property type="match status" value="1"/>
</dbReference>
<dbReference type="PROSITE" id="PS50109">
    <property type="entry name" value="HIS_KIN"/>
    <property type="match status" value="1"/>
</dbReference>
<dbReference type="GO" id="GO:0005524">
    <property type="term" value="F:ATP binding"/>
    <property type="evidence" value="ECO:0007669"/>
    <property type="project" value="UniProtKB-KW"/>
</dbReference>
<dbReference type="SUPFAM" id="SSF55874">
    <property type="entry name" value="ATPase domain of HSP90 chaperone/DNA topoisomerase II/histidine kinase"/>
    <property type="match status" value="1"/>
</dbReference>
<reference evidence="15" key="1">
    <citation type="submission" date="2016-10" db="EMBL/GenBank/DDBJ databases">
        <title>Sequence of Gallionella enrichment culture.</title>
        <authorList>
            <person name="Poehlein A."/>
            <person name="Muehling M."/>
            <person name="Daniel R."/>
        </authorList>
    </citation>
    <scope>NUCLEOTIDE SEQUENCE</scope>
</reference>
<evidence type="ECO:0000256" key="9">
    <source>
        <dbReference type="ARBA" id="ARBA00022840"/>
    </source>
</evidence>
<evidence type="ECO:0000259" key="14">
    <source>
        <dbReference type="PROSITE" id="PS50109"/>
    </source>
</evidence>
<dbReference type="PRINTS" id="PR00344">
    <property type="entry name" value="BCTRLSENSOR"/>
</dbReference>
<accession>A0A1J5TAD6</accession>
<dbReference type="Gene3D" id="1.10.287.130">
    <property type="match status" value="1"/>
</dbReference>
<comment type="subcellular location">
    <subcellularLocation>
        <location evidence="2">Membrane</location>
        <topology evidence="2">Multi-pass membrane protein</topology>
    </subcellularLocation>
</comment>
<keyword evidence="6 13" id="KW-0812">Transmembrane</keyword>
<dbReference type="PANTHER" id="PTHR45569:SF1">
    <property type="entry name" value="SENSOR PROTEIN KDPD"/>
    <property type="match status" value="1"/>
</dbReference>
<dbReference type="EMBL" id="MLJW01000004">
    <property type="protein sequence ID" value="OIR17817.1"/>
    <property type="molecule type" value="Genomic_DNA"/>
</dbReference>
<comment type="caution">
    <text evidence="15">The sequence shown here is derived from an EMBL/GenBank/DDBJ whole genome shotgun (WGS) entry which is preliminary data.</text>
</comment>
<dbReference type="Gene3D" id="3.30.565.10">
    <property type="entry name" value="Histidine kinase-like ATPase, C-terminal domain"/>
    <property type="match status" value="1"/>
</dbReference>
<dbReference type="InterPro" id="IPR005467">
    <property type="entry name" value="His_kinase_dom"/>
</dbReference>
<keyword evidence="10 13" id="KW-1133">Transmembrane helix</keyword>
<dbReference type="GO" id="GO:0042802">
    <property type="term" value="F:identical protein binding"/>
    <property type="evidence" value="ECO:0007669"/>
    <property type="project" value="UniProtKB-ARBA"/>
</dbReference>
<evidence type="ECO:0000256" key="3">
    <source>
        <dbReference type="ARBA" id="ARBA00012438"/>
    </source>
</evidence>
<dbReference type="InterPro" id="IPR038318">
    <property type="entry name" value="KdpD_sf"/>
</dbReference>